<dbReference type="Pfam" id="PF18998">
    <property type="entry name" value="Flg_new_2"/>
    <property type="match status" value="3"/>
</dbReference>
<feature type="domain" description="DUF7948" evidence="3">
    <location>
        <begin position="60"/>
        <end position="265"/>
    </location>
</feature>
<feature type="domain" description="Bacterial repeat" evidence="2">
    <location>
        <begin position="959"/>
        <end position="1035"/>
    </location>
</feature>
<organism evidence="4 5">
    <name type="scientific">Candidatus Contendobacter odensis Run_B_J11</name>
    <dbReference type="NCBI Taxonomy" id="1400861"/>
    <lineage>
        <taxon>Bacteria</taxon>
        <taxon>Pseudomonadati</taxon>
        <taxon>Pseudomonadota</taxon>
        <taxon>Gammaproteobacteria</taxon>
        <taxon>Candidatus Competibacteraceae</taxon>
        <taxon>Candidatus Contendibacter</taxon>
    </lineage>
</organism>
<dbReference type="Proteomes" id="UP000019184">
    <property type="component" value="Unassembled WGS sequence"/>
</dbReference>
<dbReference type="OrthoDB" id="5555650at2"/>
<dbReference type="InterPro" id="IPR013783">
    <property type="entry name" value="Ig-like_fold"/>
</dbReference>
<evidence type="ECO:0000313" key="5">
    <source>
        <dbReference type="Proteomes" id="UP000019184"/>
    </source>
</evidence>
<dbReference type="Pfam" id="PF07705">
    <property type="entry name" value="CARDB"/>
    <property type="match status" value="1"/>
</dbReference>
<dbReference type="GO" id="GO:0005509">
    <property type="term" value="F:calcium ion binding"/>
    <property type="evidence" value="ECO:0007669"/>
    <property type="project" value="InterPro"/>
</dbReference>
<keyword evidence="5" id="KW-1185">Reference proteome</keyword>
<gene>
    <name evidence="4" type="ORF">BN874_80053</name>
</gene>
<feature type="domain" description="Bacterial repeat" evidence="2">
    <location>
        <begin position="899"/>
        <end position="957"/>
    </location>
</feature>
<dbReference type="RefSeq" id="WP_034436253.1">
    <property type="nucleotide sequence ID" value="NZ_CBTK010000298.1"/>
</dbReference>
<accession>A0A7U7J648</accession>
<dbReference type="InterPro" id="IPR052918">
    <property type="entry name" value="Motility_Chemotaxis_Reg"/>
</dbReference>
<dbReference type="Pfam" id="PF06739">
    <property type="entry name" value="SBBP"/>
    <property type="match status" value="2"/>
</dbReference>
<dbReference type="Pfam" id="PF05345">
    <property type="entry name" value="He_PIG"/>
    <property type="match status" value="1"/>
</dbReference>
<dbReference type="InterPro" id="IPR010620">
    <property type="entry name" value="SBBP_repeat"/>
</dbReference>
<name>A0A7U7J648_9GAMM</name>
<dbReference type="InterPro" id="IPR015919">
    <property type="entry name" value="Cadherin-like_sf"/>
</dbReference>
<dbReference type="Gene3D" id="2.60.40.10">
    <property type="entry name" value="Immunoglobulins"/>
    <property type="match status" value="2"/>
</dbReference>
<dbReference type="PANTHER" id="PTHR35580:SF1">
    <property type="entry name" value="PHYTASE-LIKE DOMAIN-CONTAINING PROTEIN"/>
    <property type="match status" value="1"/>
</dbReference>
<evidence type="ECO:0000259" key="2">
    <source>
        <dbReference type="Pfam" id="PF18998"/>
    </source>
</evidence>
<dbReference type="SUPFAM" id="SSF49313">
    <property type="entry name" value="Cadherin-like"/>
    <property type="match status" value="1"/>
</dbReference>
<evidence type="ECO:0000259" key="3">
    <source>
        <dbReference type="Pfam" id="PF25778"/>
    </source>
</evidence>
<dbReference type="InterPro" id="IPR057708">
    <property type="entry name" value="DUF7948"/>
</dbReference>
<dbReference type="PANTHER" id="PTHR35580">
    <property type="entry name" value="CELL SURFACE GLYCOPROTEIN (S-LAYER PROTEIN)-LIKE PROTEIN"/>
    <property type="match status" value="1"/>
</dbReference>
<proteinExistence type="predicted"/>
<feature type="domain" description="CARDB" evidence="1">
    <location>
        <begin position="1043"/>
        <end position="1160"/>
    </location>
</feature>
<feature type="domain" description="Bacterial repeat" evidence="2">
    <location>
        <begin position="1204"/>
        <end position="1250"/>
    </location>
</feature>
<comment type="caution">
    <text evidence="4">The sequence shown here is derived from an EMBL/GenBank/DDBJ whole genome shotgun (WGS) entry which is preliminary data.</text>
</comment>
<dbReference type="InterPro" id="IPR011635">
    <property type="entry name" value="CARDB"/>
</dbReference>
<dbReference type="EMBL" id="CBTK010000298">
    <property type="protein sequence ID" value="CDH47363.1"/>
    <property type="molecule type" value="Genomic_DNA"/>
</dbReference>
<reference evidence="4 5" key="1">
    <citation type="journal article" date="2014" name="ISME J.">
        <title>Candidatus Competibacter-lineage genomes retrieved from metagenomes reveal functional metabolic diversity.</title>
        <authorList>
            <person name="McIlroy S.J."/>
            <person name="Albertsen M."/>
            <person name="Andresen E.K."/>
            <person name="Saunders A.M."/>
            <person name="Kristiansen R."/>
            <person name="Stokholm-Bjerregaard M."/>
            <person name="Nielsen K.L."/>
            <person name="Nielsen P.H."/>
        </authorList>
    </citation>
    <scope>NUCLEOTIDE SEQUENCE [LARGE SCALE GENOMIC DNA]</scope>
    <source>
        <strain evidence="4 5">Run_B_J11</strain>
    </source>
</reference>
<evidence type="ECO:0000259" key="1">
    <source>
        <dbReference type="Pfam" id="PF07705"/>
    </source>
</evidence>
<dbReference type="Pfam" id="PF25778">
    <property type="entry name" value="DUF7948"/>
    <property type="match status" value="1"/>
</dbReference>
<dbReference type="GO" id="GO:0016020">
    <property type="term" value="C:membrane"/>
    <property type="evidence" value="ECO:0007669"/>
    <property type="project" value="InterPro"/>
</dbReference>
<evidence type="ECO:0000313" key="4">
    <source>
        <dbReference type="EMBL" id="CDH47363.1"/>
    </source>
</evidence>
<dbReference type="InterPro" id="IPR044060">
    <property type="entry name" value="Bacterial_rp_domain"/>
</dbReference>
<protein>
    <submittedName>
        <fullName evidence="4">Uncharacterized protein</fullName>
    </submittedName>
</protein>
<sequence>MISSQRAFRSWGRGLQAVLLALVASVILGQGAALADGLRPAATEQRARLVETFGRSPLHFEPNQGQTAESVKFLARAPGYQLLLTPNEAVLAVRARAVDQAPSLVRMQLMGADVNPQPVLEALEALTGRSHYYLGNDPQRWQTDIPHFAKVRYSQVYPGVDWVLYGNPRQLEYDFVVAPGADPKQIAVSFAGADQARIAANGELVVSVAGREVLHSSPTIYQVVNGERQIVTGRYVLREAVGDAPLVGFEIAAYDRQWPLVIDPVVYFTFVGGAPDDSTGVGGDDLGLSIAVDSSGNAYITGSTSTNNANVAAATKQFPTTSLAINKIFSGGTDVFVTRMDATGTIIYSTYLGGSAFDAGYGIAVDGGSNAYVTGYTNSSDFPIRTTATLVDEGTTVRITGSPLSSATPGTAYTTTFAATGGQCTAVAPATCTVTYTWSLDSTTLANLPASLTLDPASGVLSGTPTNADVGTYNFIVKVADNNSTPNTARRTFRLTVVGSLLQGTQDAFVAKINASGTLGYSTYLGGTGNEAGYGIAVNTLGEAYVTGYTSSNDSTTPANNFPGANFSAITPKAAVGEDAFIVKVNAAGNGLVYSSLTGFAGNDRGQGIVLDSAGTSAYITGFSTTGSNEAAFISKVSTTGALSYGAALDGSSSNERGLAIDRDNAKAIYITGYTSCSYTSIPCSTSTGTTPGIATTGAYDTTFNGPSASQDAFVAKYTDSGSAFTLNYATYLGGQANDVGYGITVDSFGNAYVAGETFSPDFPLVSPDDATLVKGEAFLARLNQDGKELTYSSFWGGAENDSGRGLAKDFSNDVYMVGYTNSPKDGFSLGTITPYRDYSGGADAFVTKFSIPTTTTDFNLSVKLQGSGSGAVTSTPQGIGKTAECKQTEGVLIPNANCDANYATGTKVTLTAVPATGSLFVGWSGSGSGTCAGSSALTCEVTMDGSKQVVAKFSPSQTLTVIKTGSGTVTSGDNPQTINCGTTCSANYVGSTQVTLTAQAAAGSTFTGWSGACTTIAGTCVVTMDAAKSVTATFISAPGDLPDLKIETLTTPSTGQNTGRNINYSLTVKNIGKVAAGSFKVGLYLLTSPRNDPSNFSPNGVGVISAGECLFDSLAVNTTTSCSRNLVLPNSLIAGSYYLGAYADPDNTIAESDEANNGKATTNTLPIVILTVNKSGNGQGVVTGTPFWINCGTQCTTNFLSSATTKVTLTAVSDPGSTFTGWSSAGCSGTASCEVTMDATKSVTATFSSQTSAVGVFREGTWFLDANGNGAWDGCQQDGGQDLCLFNSFGQAGDLPAAGNWDGGAKSSIGVLRSSSGQWFIDLNGNHQWDGCVADGCYDGFGQAGDLPVAGDWNGSGVAKIGVFRNGQWFLDANGNGSWDGCGTELCLSFGQTGDLPVAGNWNGGLQAGVGVFRAGTWYLDYNGNGKWDGCDIDRCYFSSFGQAGDLPVAGDWNGDGKAKVGVFRNGTWYLDYDGDGKWGGCQQDGGKDRCYIGSFGQPGDLPVAGRW</sequence>